<organism evidence="7 8">
    <name type="scientific">Tetracentron sinense</name>
    <name type="common">Spur-leaf</name>
    <dbReference type="NCBI Taxonomy" id="13715"/>
    <lineage>
        <taxon>Eukaryota</taxon>
        <taxon>Viridiplantae</taxon>
        <taxon>Streptophyta</taxon>
        <taxon>Embryophyta</taxon>
        <taxon>Tracheophyta</taxon>
        <taxon>Spermatophyta</taxon>
        <taxon>Magnoliopsida</taxon>
        <taxon>Trochodendrales</taxon>
        <taxon>Trochodendraceae</taxon>
        <taxon>Tetracentron</taxon>
    </lineage>
</organism>
<reference evidence="7 8" key="1">
    <citation type="submission" date="2020-04" db="EMBL/GenBank/DDBJ databases">
        <title>Plant Genome Project.</title>
        <authorList>
            <person name="Zhang R.-G."/>
        </authorList>
    </citation>
    <scope>NUCLEOTIDE SEQUENCE [LARGE SCALE GENOMIC DNA]</scope>
    <source>
        <strain evidence="7">YNK0</strain>
        <tissue evidence="7">Leaf</tissue>
    </source>
</reference>
<dbReference type="PANTHER" id="PTHR31232">
    <property type="match status" value="1"/>
</dbReference>
<evidence type="ECO:0000256" key="4">
    <source>
        <dbReference type="ARBA" id="ARBA00022525"/>
    </source>
</evidence>
<dbReference type="GO" id="GO:0060320">
    <property type="term" value="P:rejection of self pollen"/>
    <property type="evidence" value="ECO:0007669"/>
    <property type="project" value="UniProtKB-KW"/>
</dbReference>
<keyword evidence="8" id="KW-1185">Reference proteome</keyword>
<evidence type="ECO:0000313" key="7">
    <source>
        <dbReference type="EMBL" id="KAF8397988.1"/>
    </source>
</evidence>
<comment type="subcellular location">
    <subcellularLocation>
        <location evidence="1 6">Secreted</location>
    </subcellularLocation>
</comment>
<comment type="similarity">
    <text evidence="2 6">Belongs to the plant self-incompatibility (S1) protein family.</text>
</comment>
<keyword evidence="3 6" id="KW-0713">Self-incompatibility</keyword>
<keyword evidence="5 6" id="KW-0732">Signal</keyword>
<gene>
    <name evidence="7" type="ORF">HHK36_016914</name>
</gene>
<evidence type="ECO:0000256" key="1">
    <source>
        <dbReference type="ARBA" id="ARBA00004613"/>
    </source>
</evidence>
<evidence type="ECO:0000256" key="2">
    <source>
        <dbReference type="ARBA" id="ARBA00005581"/>
    </source>
</evidence>
<dbReference type="Pfam" id="PF05938">
    <property type="entry name" value="Self-incomp_S1"/>
    <property type="match status" value="1"/>
</dbReference>
<sequence>MRIFSSFVILLMIMVSKSMALTEVHVRIMNKLGYGRSMNIHCQSRDDDLGFLTVPDGLETGWRFSVNFWGTTLFFCDVQWGNSRWFHFDAYSTNRDFDRCRTECRWMISPDGFLIGYSQKFGEWEIMPLKES</sequence>
<feature type="chain" id="PRO_5033110514" description="S-protein homolog" evidence="6">
    <location>
        <begin position="21"/>
        <end position="132"/>
    </location>
</feature>
<evidence type="ECO:0000256" key="5">
    <source>
        <dbReference type="ARBA" id="ARBA00022729"/>
    </source>
</evidence>
<evidence type="ECO:0000256" key="3">
    <source>
        <dbReference type="ARBA" id="ARBA00022471"/>
    </source>
</evidence>
<comment type="caution">
    <text evidence="7">The sequence shown here is derived from an EMBL/GenBank/DDBJ whole genome shotgun (WGS) entry which is preliminary data.</text>
</comment>
<dbReference type="OrthoDB" id="1938697at2759"/>
<dbReference type="Proteomes" id="UP000655225">
    <property type="component" value="Unassembled WGS sequence"/>
</dbReference>
<dbReference type="AlphaFoldDB" id="A0A834Z4A5"/>
<evidence type="ECO:0000256" key="6">
    <source>
        <dbReference type="RuleBase" id="RU367044"/>
    </source>
</evidence>
<feature type="signal peptide" evidence="6">
    <location>
        <begin position="1"/>
        <end position="20"/>
    </location>
</feature>
<dbReference type="EMBL" id="JABCRI010000011">
    <property type="protein sequence ID" value="KAF8397988.1"/>
    <property type="molecule type" value="Genomic_DNA"/>
</dbReference>
<name>A0A834Z4A5_TETSI</name>
<evidence type="ECO:0000313" key="8">
    <source>
        <dbReference type="Proteomes" id="UP000655225"/>
    </source>
</evidence>
<dbReference type="OMA" id="FFCDVQW"/>
<dbReference type="GO" id="GO:0005576">
    <property type="term" value="C:extracellular region"/>
    <property type="evidence" value="ECO:0007669"/>
    <property type="project" value="UniProtKB-SubCell"/>
</dbReference>
<dbReference type="InterPro" id="IPR010264">
    <property type="entry name" value="Self-incomp_S1"/>
</dbReference>
<dbReference type="PANTHER" id="PTHR31232:SF18">
    <property type="entry name" value="S-PROTEIN HOMOLOG"/>
    <property type="match status" value="1"/>
</dbReference>
<accession>A0A834Z4A5</accession>
<proteinExistence type="inferred from homology"/>
<protein>
    <recommendedName>
        <fullName evidence="6">S-protein homolog</fullName>
    </recommendedName>
</protein>
<keyword evidence="4 6" id="KW-0964">Secreted</keyword>